<feature type="region of interest" description="Disordered" evidence="1">
    <location>
        <begin position="266"/>
        <end position="286"/>
    </location>
</feature>
<dbReference type="EMBL" id="CADCTW010000128">
    <property type="protein sequence ID" value="CAA9333025.1"/>
    <property type="molecule type" value="Genomic_DNA"/>
</dbReference>
<feature type="region of interest" description="Disordered" evidence="1">
    <location>
        <begin position="1"/>
        <end position="94"/>
    </location>
</feature>
<evidence type="ECO:0000313" key="2">
    <source>
        <dbReference type="EMBL" id="CAA9333025.1"/>
    </source>
</evidence>
<dbReference type="AlphaFoldDB" id="A0A6J4LHH0"/>
<feature type="compositionally biased region" description="Low complexity" evidence="1">
    <location>
        <begin position="79"/>
        <end position="90"/>
    </location>
</feature>
<reference evidence="2" key="1">
    <citation type="submission" date="2020-02" db="EMBL/GenBank/DDBJ databases">
        <authorList>
            <person name="Meier V. D."/>
        </authorList>
    </citation>
    <scope>NUCLEOTIDE SEQUENCE</scope>
    <source>
        <strain evidence="2">AVDCRST_MAG68</strain>
    </source>
</reference>
<feature type="compositionally biased region" description="Basic and acidic residues" evidence="1">
    <location>
        <begin position="266"/>
        <end position="280"/>
    </location>
</feature>
<sequence length="286" mass="31699">MGAWAGTSLASAGALTPPTPALPITGEGGASSVSARRSAAARLPFSKSAAPEIRGRGWTAGMRPPLPLSGEGGRGGEGLPSARRSSSQSRASERTHALYIAHRAATLSTHRRDFHPHEASMSIREWLKQRITERAGQGEGSDSFLARLVFGKEEPRQRALGEYDTRSYPPELIDQLRRRAEVTDEVMEMDFTTAQARRDAIPRLQQLLYKYPHPVLYEALIHAYADAGRWDEARGVAYAARERRLECSRSTYPEIRSETDRLKEWTPAHVDEMRAEREGVPEQPAT</sequence>
<name>A0A6J4LHH0_9BACT</name>
<protein>
    <submittedName>
        <fullName evidence="2">Uncharacterized protein</fullName>
    </submittedName>
</protein>
<gene>
    <name evidence="2" type="ORF">AVDCRST_MAG68-2591</name>
</gene>
<proteinExistence type="predicted"/>
<feature type="compositionally biased region" description="Low complexity" evidence="1">
    <location>
        <begin position="9"/>
        <end position="42"/>
    </location>
</feature>
<evidence type="ECO:0000256" key="1">
    <source>
        <dbReference type="SAM" id="MobiDB-lite"/>
    </source>
</evidence>
<organism evidence="2">
    <name type="scientific">uncultured Gemmatimonadota bacterium</name>
    <dbReference type="NCBI Taxonomy" id="203437"/>
    <lineage>
        <taxon>Bacteria</taxon>
        <taxon>Pseudomonadati</taxon>
        <taxon>Gemmatimonadota</taxon>
        <taxon>environmental samples</taxon>
    </lineage>
</organism>
<accession>A0A6J4LHH0</accession>